<organism evidence="10 11">
    <name type="scientific">Protea cynaroides</name>
    <dbReference type="NCBI Taxonomy" id="273540"/>
    <lineage>
        <taxon>Eukaryota</taxon>
        <taxon>Viridiplantae</taxon>
        <taxon>Streptophyta</taxon>
        <taxon>Embryophyta</taxon>
        <taxon>Tracheophyta</taxon>
        <taxon>Spermatophyta</taxon>
        <taxon>Magnoliopsida</taxon>
        <taxon>Proteales</taxon>
        <taxon>Proteaceae</taxon>
        <taxon>Protea</taxon>
    </lineage>
</organism>
<accession>A0A9Q0GQ25</accession>
<evidence type="ECO:0000256" key="6">
    <source>
        <dbReference type="ARBA" id="ARBA00023295"/>
    </source>
</evidence>
<keyword evidence="9" id="KW-0732">Signal</keyword>
<proteinExistence type="inferred from homology"/>
<dbReference type="AlphaFoldDB" id="A0A9Q0GQ25"/>
<dbReference type="InterPro" id="IPR000743">
    <property type="entry name" value="Glyco_hydro_28"/>
</dbReference>
<dbReference type="InterPro" id="IPR012334">
    <property type="entry name" value="Pectin_lyas_fold"/>
</dbReference>
<feature type="chain" id="PRO_5040514471" description="Polygalacturonase" evidence="9">
    <location>
        <begin position="21"/>
        <end position="344"/>
    </location>
</feature>
<evidence type="ECO:0000313" key="11">
    <source>
        <dbReference type="Proteomes" id="UP001141806"/>
    </source>
</evidence>
<reference evidence="10" key="1">
    <citation type="journal article" date="2023" name="Plant J.">
        <title>The genome of the king protea, Protea cynaroides.</title>
        <authorList>
            <person name="Chang J."/>
            <person name="Duong T.A."/>
            <person name="Schoeman C."/>
            <person name="Ma X."/>
            <person name="Roodt D."/>
            <person name="Barker N."/>
            <person name="Li Z."/>
            <person name="Van de Peer Y."/>
            <person name="Mizrachi E."/>
        </authorList>
    </citation>
    <scope>NUCLEOTIDE SEQUENCE</scope>
    <source>
        <tissue evidence="10">Young leaves</tissue>
    </source>
</reference>
<dbReference type="SUPFAM" id="SSF51126">
    <property type="entry name" value="Pectin lyase-like"/>
    <property type="match status" value="1"/>
</dbReference>
<dbReference type="PANTHER" id="PTHR31375">
    <property type="match status" value="1"/>
</dbReference>
<comment type="subcellular location">
    <subcellularLocation>
        <location evidence="1">Secreted</location>
        <location evidence="1">Cell wall</location>
    </subcellularLocation>
</comment>
<dbReference type="GO" id="GO:0005975">
    <property type="term" value="P:carbohydrate metabolic process"/>
    <property type="evidence" value="ECO:0007669"/>
    <property type="project" value="InterPro"/>
</dbReference>
<keyword evidence="4" id="KW-0964">Secreted</keyword>
<evidence type="ECO:0000256" key="8">
    <source>
        <dbReference type="RuleBase" id="RU361169"/>
    </source>
</evidence>
<dbReference type="OrthoDB" id="187139at2759"/>
<dbReference type="GO" id="GO:0071555">
    <property type="term" value="P:cell wall organization"/>
    <property type="evidence" value="ECO:0007669"/>
    <property type="project" value="UniProtKB-KW"/>
</dbReference>
<dbReference type="Pfam" id="PF00295">
    <property type="entry name" value="Glyco_hydro_28"/>
    <property type="match status" value="2"/>
</dbReference>
<evidence type="ECO:0000256" key="3">
    <source>
        <dbReference type="ARBA" id="ARBA00022512"/>
    </source>
</evidence>
<dbReference type="GO" id="GO:0004650">
    <property type="term" value="F:polygalacturonase activity"/>
    <property type="evidence" value="ECO:0007669"/>
    <property type="project" value="InterPro"/>
</dbReference>
<evidence type="ECO:0000256" key="7">
    <source>
        <dbReference type="ARBA" id="ARBA00023316"/>
    </source>
</evidence>
<evidence type="ECO:0008006" key="12">
    <source>
        <dbReference type="Google" id="ProtNLM"/>
    </source>
</evidence>
<keyword evidence="6 8" id="KW-0326">Glycosidase</keyword>
<evidence type="ECO:0000313" key="10">
    <source>
        <dbReference type="EMBL" id="KAJ4950380.1"/>
    </source>
</evidence>
<dbReference type="EMBL" id="JAMYWD010000012">
    <property type="protein sequence ID" value="KAJ4950380.1"/>
    <property type="molecule type" value="Genomic_DNA"/>
</dbReference>
<evidence type="ECO:0000256" key="2">
    <source>
        <dbReference type="ARBA" id="ARBA00008834"/>
    </source>
</evidence>
<dbReference type="InterPro" id="IPR011050">
    <property type="entry name" value="Pectin_lyase_fold/virulence"/>
</dbReference>
<evidence type="ECO:0000256" key="5">
    <source>
        <dbReference type="ARBA" id="ARBA00022801"/>
    </source>
</evidence>
<feature type="signal peptide" evidence="9">
    <location>
        <begin position="1"/>
        <end position="20"/>
    </location>
</feature>
<dbReference type="Proteomes" id="UP001141806">
    <property type="component" value="Unassembled WGS sequence"/>
</dbReference>
<comment type="similarity">
    <text evidence="2 8">Belongs to the glycosyl hydrolase 28 family.</text>
</comment>
<evidence type="ECO:0000256" key="1">
    <source>
        <dbReference type="ARBA" id="ARBA00004191"/>
    </source>
</evidence>
<protein>
    <recommendedName>
        <fullName evidence="12">Polygalacturonase</fullName>
    </recommendedName>
</protein>
<sequence length="344" mass="37376">MATFISFIPFFFLIISSTNATDIDIVTDFGAVGYSKTDVNKVFLAAWAAAYKSSKASIIHVPSKRFFLSPIEFQGPCNNSRITFILEGILVVPDYKEMTSSENWIMFNGVDGLSIIGGGYLDGGRTTLWTCKAAQNNDCPTGNASLAFYSSKDILVQNMRSINAKLFHMVVFSSQNVVILGVRIHALGDNSNTNGIYIQNSNNVRIFKTSIGTGDDCVSIGPNTENVLIRRLECGPGHGIRSDFKEVVMKNVQNPIVIDQNYCPQNKDCLNQNSGIQISGVTFTNIIGTSASQIAMFFNCSSTSPCKGIGMQDIKLTYNDQTAESFCKNVHGTVVGVVSPPSCL</sequence>
<keyword evidence="3" id="KW-0134">Cell wall</keyword>
<evidence type="ECO:0000256" key="9">
    <source>
        <dbReference type="SAM" id="SignalP"/>
    </source>
</evidence>
<keyword evidence="5 8" id="KW-0378">Hydrolase</keyword>
<keyword evidence="11" id="KW-1185">Reference proteome</keyword>
<name>A0A9Q0GQ25_9MAGN</name>
<evidence type="ECO:0000256" key="4">
    <source>
        <dbReference type="ARBA" id="ARBA00022525"/>
    </source>
</evidence>
<comment type="caution">
    <text evidence="10">The sequence shown here is derived from an EMBL/GenBank/DDBJ whole genome shotgun (WGS) entry which is preliminary data.</text>
</comment>
<dbReference type="Gene3D" id="2.160.20.10">
    <property type="entry name" value="Single-stranded right-handed beta-helix, Pectin lyase-like"/>
    <property type="match status" value="1"/>
</dbReference>
<gene>
    <name evidence="10" type="ORF">NE237_027212</name>
</gene>
<keyword evidence="7" id="KW-0961">Cell wall biogenesis/degradation</keyword>